<name>A0ABT1HNL6_STRSD</name>
<evidence type="ECO:0000313" key="4">
    <source>
        <dbReference type="EMBL" id="MCP2257109.1"/>
    </source>
</evidence>
<reference evidence="4 5" key="1">
    <citation type="submission" date="2022-06" db="EMBL/GenBank/DDBJ databases">
        <title>Genomic Encyclopedia of Archaeal and Bacterial Type Strains, Phase II (KMG-II): from individual species to whole genera.</title>
        <authorList>
            <person name="Goeker M."/>
        </authorList>
    </citation>
    <scope>NUCLEOTIDE SEQUENCE [LARGE SCALE GENOMIC DNA]</scope>
    <source>
        <strain evidence="4 5">DSM 40477</strain>
    </source>
</reference>
<dbReference type="Proteomes" id="UP001205311">
    <property type="component" value="Unassembled WGS sequence"/>
</dbReference>
<sequence>MTLAHTDPRSCSPVLVGRDEQLAAVSAVVARQPSVVFVSGEAGVGKTRLLRELQRRADLAPLRVLTGCCQPLREPFPYGAVLDALRTAGAYLDRRRLSPVTGVLGPLLPEIARCLPEAPDHAEDPRHRRHQVFRAVREILSALGPALLVVEDVHWADDGSRQLLRFLLSDPPPTLTVLMTYRREDAPDGMPLGAAYLPPAGVTTLLLELRPLEVAQVGELAAAILGVTEVPSDFAARLHHRTAGIPFVVEETLRAMRGPLGTVDVNTATARRLLDSLEVPALLRDAMAERLNRLPATGRRVAQAAAVLGVPATEELLADIAAMSPQRARTAVTRALRAAVLHEVDNTRYGFRHALAQQAVYDTLSGPERKLLHARVFTALSRLEPPPLLQLAEHSRRAGMVAEWLRHGEAAADHAAQMSDAATATRLYRQLLDETPHASDVDRLAIKLGLVARHGLDQHDPRAALERLLGDPRLSVAARGEVRLNLGLLLVRQAQGLRQGLTEIETAVRELRERPDLAMQGRTALAQPFTGTTPVDFHLRWIGEVEAFLTGCDDDALRLALLANHLASRLSVGDPAVLDELDLLPEDSPEVTDRRHLVRAHANLADACLLTGHFPLSRRLLEKALRLAVGAGVPFIVGTAQSTEARLDWFTGNWAGLRGRVVRLIEDYRELLPLAGELSLVLGCLAMVRGEWEAAGRHLADTGLRTPDNAITPIVLSGYAALVRLHTARDRTRDACAEADRGVEILRGKGVWAWAGELAPAAVDAYCREGRQDEAEKLVGDLETGVAGRTAPLAAAALLACRGILAQHRGEREATDLLRAARTAADDLSLVYYSTLLSERIAMVSLAGDKTSAVADLAAVADRFDAMGASVDATRCRKVLRSGTASPSRRGRRGYGNALSPREQEVARLLRQGHTNREIAEFLFLSPRTVEQHVARVLHKLGVRTRAQLMTRRGE</sequence>
<proteinExistence type="predicted"/>
<dbReference type="SUPFAM" id="SSF52540">
    <property type="entry name" value="P-loop containing nucleoside triphosphate hydrolases"/>
    <property type="match status" value="1"/>
</dbReference>
<dbReference type="PROSITE" id="PS50043">
    <property type="entry name" value="HTH_LUXR_2"/>
    <property type="match status" value="1"/>
</dbReference>
<dbReference type="Gene3D" id="1.10.10.10">
    <property type="entry name" value="Winged helix-like DNA-binding domain superfamily/Winged helix DNA-binding domain"/>
    <property type="match status" value="1"/>
</dbReference>
<dbReference type="PRINTS" id="PR00038">
    <property type="entry name" value="HTHLUXR"/>
</dbReference>
<dbReference type="CDD" id="cd06170">
    <property type="entry name" value="LuxR_C_like"/>
    <property type="match status" value="1"/>
</dbReference>
<protein>
    <submittedName>
        <fullName evidence="4">Regulatory protein, luxR family</fullName>
    </submittedName>
</protein>
<evidence type="ECO:0000256" key="1">
    <source>
        <dbReference type="ARBA" id="ARBA00022741"/>
    </source>
</evidence>
<dbReference type="PANTHER" id="PTHR16305">
    <property type="entry name" value="TESTICULAR SOLUBLE ADENYLYL CYCLASE"/>
    <property type="match status" value="1"/>
</dbReference>
<dbReference type="SMART" id="SM00421">
    <property type="entry name" value="HTH_LUXR"/>
    <property type="match status" value="1"/>
</dbReference>
<evidence type="ECO:0000256" key="2">
    <source>
        <dbReference type="ARBA" id="ARBA00022840"/>
    </source>
</evidence>
<evidence type="ECO:0000313" key="5">
    <source>
        <dbReference type="Proteomes" id="UP001205311"/>
    </source>
</evidence>
<keyword evidence="5" id="KW-1185">Reference proteome</keyword>
<dbReference type="Pfam" id="PF00196">
    <property type="entry name" value="GerE"/>
    <property type="match status" value="1"/>
</dbReference>
<dbReference type="InterPro" id="IPR016032">
    <property type="entry name" value="Sig_transdc_resp-reg_C-effctor"/>
</dbReference>
<dbReference type="InterPro" id="IPR027417">
    <property type="entry name" value="P-loop_NTPase"/>
</dbReference>
<dbReference type="InterPro" id="IPR036388">
    <property type="entry name" value="WH-like_DNA-bd_sf"/>
</dbReference>
<keyword evidence="1" id="KW-0547">Nucleotide-binding</keyword>
<accession>A0ABT1HNL6</accession>
<comment type="caution">
    <text evidence="4">The sequence shown here is derived from an EMBL/GenBank/DDBJ whole genome shotgun (WGS) entry which is preliminary data.</text>
</comment>
<organism evidence="4 5">
    <name type="scientific">Streptoalloteichus tenebrarius (strain ATCC 17920 / DSM 40477 / JCM 4838 / CBS 697.72 / NBRC 16177 / NCIMB 11028 / NRRL B-12390 / A12253. 1 / ISP 5477)</name>
    <name type="common">Streptomyces tenebrarius</name>
    <dbReference type="NCBI Taxonomy" id="1933"/>
    <lineage>
        <taxon>Bacteria</taxon>
        <taxon>Bacillati</taxon>
        <taxon>Actinomycetota</taxon>
        <taxon>Actinomycetes</taxon>
        <taxon>Pseudonocardiales</taxon>
        <taxon>Pseudonocardiaceae</taxon>
        <taxon>Streptoalloteichus</taxon>
    </lineage>
</organism>
<keyword evidence="2" id="KW-0067">ATP-binding</keyword>
<gene>
    <name evidence="4" type="ORF">LX15_000794</name>
</gene>
<dbReference type="Pfam" id="PF13191">
    <property type="entry name" value="AAA_16"/>
    <property type="match status" value="1"/>
</dbReference>
<dbReference type="SUPFAM" id="SSF46894">
    <property type="entry name" value="C-terminal effector domain of the bipartite response regulators"/>
    <property type="match status" value="1"/>
</dbReference>
<dbReference type="InterPro" id="IPR041664">
    <property type="entry name" value="AAA_16"/>
</dbReference>
<dbReference type="Gene3D" id="3.40.50.300">
    <property type="entry name" value="P-loop containing nucleotide triphosphate hydrolases"/>
    <property type="match status" value="1"/>
</dbReference>
<dbReference type="InterPro" id="IPR000792">
    <property type="entry name" value="Tscrpt_reg_LuxR_C"/>
</dbReference>
<dbReference type="RefSeq" id="WP_253668080.1">
    <property type="nucleotide sequence ID" value="NZ_JAMTCP010000003.1"/>
</dbReference>
<dbReference type="PROSITE" id="PS00622">
    <property type="entry name" value="HTH_LUXR_1"/>
    <property type="match status" value="1"/>
</dbReference>
<feature type="domain" description="HTH luxR-type" evidence="3">
    <location>
        <begin position="892"/>
        <end position="955"/>
    </location>
</feature>
<dbReference type="EMBL" id="JAMTCP010000003">
    <property type="protein sequence ID" value="MCP2257109.1"/>
    <property type="molecule type" value="Genomic_DNA"/>
</dbReference>
<dbReference type="PANTHER" id="PTHR16305:SF35">
    <property type="entry name" value="TRANSCRIPTIONAL ACTIVATOR DOMAIN"/>
    <property type="match status" value="1"/>
</dbReference>
<evidence type="ECO:0000259" key="3">
    <source>
        <dbReference type="PROSITE" id="PS50043"/>
    </source>
</evidence>